<name>A0A2Y9BEH2_9FIRM</name>
<dbReference type="Gene3D" id="1.10.287.130">
    <property type="match status" value="1"/>
</dbReference>
<dbReference type="InterPro" id="IPR005467">
    <property type="entry name" value="His_kinase_dom"/>
</dbReference>
<evidence type="ECO:0000256" key="2">
    <source>
        <dbReference type="ARBA" id="ARBA00004651"/>
    </source>
</evidence>
<evidence type="ECO:0000256" key="8">
    <source>
        <dbReference type="ARBA" id="ARBA00022741"/>
    </source>
</evidence>
<dbReference type="FunFam" id="1.10.287.130:FF:000001">
    <property type="entry name" value="Two-component sensor histidine kinase"/>
    <property type="match status" value="1"/>
</dbReference>
<keyword evidence="13 15" id="KW-0472">Membrane</keyword>
<evidence type="ECO:0000313" key="18">
    <source>
        <dbReference type="EMBL" id="PWJ29434.1"/>
    </source>
</evidence>
<feature type="domain" description="HAMP" evidence="17">
    <location>
        <begin position="193"/>
        <end position="245"/>
    </location>
</feature>
<proteinExistence type="predicted"/>
<evidence type="ECO:0000259" key="17">
    <source>
        <dbReference type="PROSITE" id="PS50885"/>
    </source>
</evidence>
<evidence type="ECO:0000256" key="10">
    <source>
        <dbReference type="ARBA" id="ARBA00022840"/>
    </source>
</evidence>
<dbReference type="Gene3D" id="6.10.340.10">
    <property type="match status" value="1"/>
</dbReference>
<feature type="domain" description="Histidine kinase" evidence="16">
    <location>
        <begin position="274"/>
        <end position="490"/>
    </location>
</feature>
<evidence type="ECO:0000256" key="7">
    <source>
        <dbReference type="ARBA" id="ARBA00022692"/>
    </source>
</evidence>
<sequence length="498" mass="56743">MKHSIRRQMMVVFVGLIVFILVLMFVVNSGFLEEYYIVHKQADLTNMYSSIDKAIKQNEIRDDSVTEKLGRQTEKSNISVIVVQTDGSIVFSTVRDGSSPLYVKLLAYIFDKNQDNGKTLKSTDNYKIYKTKDFVNGTEYLEMWGNMSDDSIFVMRSPLESIRESADLANKFLVYMGAIAILLGGILVCFFSRKISEPIKELAILSQRMANLDFDAKYTSGGDNEIGVLGRNFNVMSQRLEKTISELKSANNRLQKDIERKEKLENMRTEFLGNVSHELKTPIALIQGYAEGLKEGVNDDPESRDFYCDVIMDEAAKMNQMVKNLLILNQLEFGDDDVEFERFDIAGLIRGVLASCEILIQQAEATVDFIADESVCVWADEFKTEQVVRNYITNAIHHVENEKRIEIRVTSKEETVRVSVFNSGKPIPEEDLGKLWDKFYKVDKAHTREYGGNGIGLSIVKAIMESFHQDYGVRNFENGVEFWFELDSGKMEPVSKKS</sequence>
<keyword evidence="8" id="KW-0547">Nucleotide-binding</keyword>
<keyword evidence="10" id="KW-0067">ATP-binding</keyword>
<dbReference type="Pfam" id="PF00512">
    <property type="entry name" value="HisKA"/>
    <property type="match status" value="1"/>
</dbReference>
<dbReference type="InterPro" id="IPR036097">
    <property type="entry name" value="HisK_dim/P_sf"/>
</dbReference>
<comment type="caution">
    <text evidence="18">The sequence shown here is derived from an EMBL/GenBank/DDBJ whole genome shotgun (WGS) entry which is preliminary data.</text>
</comment>
<dbReference type="EC" id="2.7.13.3" evidence="3"/>
<keyword evidence="5" id="KW-0597">Phosphoprotein</keyword>
<dbReference type="InterPro" id="IPR003661">
    <property type="entry name" value="HisK_dim/P_dom"/>
</dbReference>
<feature type="transmembrane region" description="Helical" evidence="15">
    <location>
        <begin position="12"/>
        <end position="32"/>
    </location>
</feature>
<dbReference type="CDD" id="cd00082">
    <property type="entry name" value="HisKA"/>
    <property type="match status" value="1"/>
</dbReference>
<organism evidence="18 19">
    <name type="scientific">Faecalicatena orotica</name>
    <dbReference type="NCBI Taxonomy" id="1544"/>
    <lineage>
        <taxon>Bacteria</taxon>
        <taxon>Bacillati</taxon>
        <taxon>Bacillota</taxon>
        <taxon>Clostridia</taxon>
        <taxon>Lachnospirales</taxon>
        <taxon>Lachnospiraceae</taxon>
        <taxon>Faecalicatena</taxon>
    </lineage>
</organism>
<dbReference type="SMART" id="SM00388">
    <property type="entry name" value="HisKA"/>
    <property type="match status" value="1"/>
</dbReference>
<keyword evidence="7 15" id="KW-0812">Transmembrane</keyword>
<evidence type="ECO:0000313" key="19">
    <source>
        <dbReference type="Proteomes" id="UP000245845"/>
    </source>
</evidence>
<evidence type="ECO:0000256" key="14">
    <source>
        <dbReference type="SAM" id="Coils"/>
    </source>
</evidence>
<comment type="catalytic activity">
    <reaction evidence="1">
        <text>ATP + protein L-histidine = ADP + protein N-phospho-L-histidine.</text>
        <dbReference type="EC" id="2.7.13.3"/>
    </reaction>
</comment>
<keyword evidence="9 18" id="KW-0418">Kinase</keyword>
<dbReference type="InterPro" id="IPR003594">
    <property type="entry name" value="HATPase_dom"/>
</dbReference>
<dbReference type="PANTHER" id="PTHR45528">
    <property type="entry name" value="SENSOR HISTIDINE KINASE CPXA"/>
    <property type="match status" value="1"/>
</dbReference>
<keyword evidence="14" id="KW-0175">Coiled coil</keyword>
<dbReference type="PROSITE" id="PS50885">
    <property type="entry name" value="HAMP"/>
    <property type="match status" value="1"/>
</dbReference>
<dbReference type="PROSITE" id="PS50109">
    <property type="entry name" value="HIS_KIN"/>
    <property type="match status" value="1"/>
</dbReference>
<dbReference type="EMBL" id="QGDL01000006">
    <property type="protein sequence ID" value="PWJ29434.1"/>
    <property type="molecule type" value="Genomic_DNA"/>
</dbReference>
<dbReference type="GO" id="GO:0000155">
    <property type="term" value="F:phosphorelay sensor kinase activity"/>
    <property type="evidence" value="ECO:0007669"/>
    <property type="project" value="InterPro"/>
</dbReference>
<dbReference type="InterPro" id="IPR004358">
    <property type="entry name" value="Sig_transdc_His_kin-like_C"/>
</dbReference>
<evidence type="ECO:0000256" key="6">
    <source>
        <dbReference type="ARBA" id="ARBA00022679"/>
    </source>
</evidence>
<dbReference type="PANTHER" id="PTHR45528:SF1">
    <property type="entry name" value="SENSOR HISTIDINE KINASE CPXA"/>
    <property type="match status" value="1"/>
</dbReference>
<dbReference type="AlphaFoldDB" id="A0A2Y9BEH2"/>
<dbReference type="PRINTS" id="PR00344">
    <property type="entry name" value="BCTRLSENSOR"/>
</dbReference>
<protein>
    <recommendedName>
        <fullName evidence="3">histidine kinase</fullName>
        <ecNumber evidence="3">2.7.13.3</ecNumber>
    </recommendedName>
</protein>
<dbReference type="SMART" id="SM00304">
    <property type="entry name" value="HAMP"/>
    <property type="match status" value="1"/>
</dbReference>
<feature type="coiled-coil region" evidence="14">
    <location>
        <begin position="237"/>
        <end position="267"/>
    </location>
</feature>
<feature type="transmembrane region" description="Helical" evidence="15">
    <location>
        <begin position="172"/>
        <end position="191"/>
    </location>
</feature>
<evidence type="ECO:0000256" key="13">
    <source>
        <dbReference type="ARBA" id="ARBA00023136"/>
    </source>
</evidence>
<evidence type="ECO:0000256" key="3">
    <source>
        <dbReference type="ARBA" id="ARBA00012438"/>
    </source>
</evidence>
<evidence type="ECO:0000256" key="5">
    <source>
        <dbReference type="ARBA" id="ARBA00022553"/>
    </source>
</evidence>
<dbReference type="RefSeq" id="WP_109731281.1">
    <property type="nucleotide sequence ID" value="NZ_BAAACK010000026.1"/>
</dbReference>
<dbReference type="SMART" id="SM00387">
    <property type="entry name" value="HATPase_c"/>
    <property type="match status" value="1"/>
</dbReference>
<dbReference type="InterPro" id="IPR050398">
    <property type="entry name" value="HssS/ArlS-like"/>
</dbReference>
<dbReference type="Gene3D" id="3.30.565.10">
    <property type="entry name" value="Histidine kinase-like ATPase, C-terminal domain"/>
    <property type="match status" value="1"/>
</dbReference>
<evidence type="ECO:0000256" key="11">
    <source>
        <dbReference type="ARBA" id="ARBA00022989"/>
    </source>
</evidence>
<evidence type="ECO:0000256" key="4">
    <source>
        <dbReference type="ARBA" id="ARBA00022475"/>
    </source>
</evidence>
<dbReference type="SUPFAM" id="SSF158472">
    <property type="entry name" value="HAMP domain-like"/>
    <property type="match status" value="1"/>
</dbReference>
<dbReference type="GO" id="GO:0005524">
    <property type="term" value="F:ATP binding"/>
    <property type="evidence" value="ECO:0007669"/>
    <property type="project" value="UniProtKB-KW"/>
</dbReference>
<dbReference type="OrthoDB" id="9762826at2"/>
<keyword evidence="12" id="KW-0902">Two-component regulatory system</keyword>
<dbReference type="SUPFAM" id="SSF55874">
    <property type="entry name" value="ATPase domain of HSP90 chaperone/DNA topoisomerase II/histidine kinase"/>
    <property type="match status" value="1"/>
</dbReference>
<keyword evidence="4" id="KW-1003">Cell membrane</keyword>
<dbReference type="Proteomes" id="UP000245845">
    <property type="component" value="Unassembled WGS sequence"/>
</dbReference>
<dbReference type="InterPro" id="IPR003660">
    <property type="entry name" value="HAMP_dom"/>
</dbReference>
<evidence type="ECO:0000256" key="1">
    <source>
        <dbReference type="ARBA" id="ARBA00000085"/>
    </source>
</evidence>
<dbReference type="Pfam" id="PF02518">
    <property type="entry name" value="HATPase_c"/>
    <property type="match status" value="1"/>
</dbReference>
<accession>A0A2Y9BEH2</accession>
<evidence type="ECO:0000256" key="15">
    <source>
        <dbReference type="SAM" id="Phobius"/>
    </source>
</evidence>
<reference evidence="18 19" key="1">
    <citation type="submission" date="2018-05" db="EMBL/GenBank/DDBJ databases">
        <title>The Hungate 1000. A catalogue of reference genomes from the rumen microbiome.</title>
        <authorList>
            <person name="Kelly W."/>
        </authorList>
    </citation>
    <scope>NUCLEOTIDE SEQUENCE [LARGE SCALE GENOMIC DNA]</scope>
    <source>
        <strain evidence="18 19">NLAE-zl-C242</strain>
    </source>
</reference>
<gene>
    <name evidence="18" type="ORF">A8806_106171</name>
</gene>
<keyword evidence="19" id="KW-1185">Reference proteome</keyword>
<dbReference type="CDD" id="cd06225">
    <property type="entry name" value="HAMP"/>
    <property type="match status" value="1"/>
</dbReference>
<evidence type="ECO:0000259" key="16">
    <source>
        <dbReference type="PROSITE" id="PS50109"/>
    </source>
</evidence>
<dbReference type="GO" id="GO:0005886">
    <property type="term" value="C:plasma membrane"/>
    <property type="evidence" value="ECO:0007669"/>
    <property type="project" value="UniProtKB-SubCell"/>
</dbReference>
<dbReference type="SUPFAM" id="SSF47384">
    <property type="entry name" value="Homodimeric domain of signal transducing histidine kinase"/>
    <property type="match status" value="1"/>
</dbReference>
<keyword evidence="11 15" id="KW-1133">Transmembrane helix</keyword>
<comment type="subcellular location">
    <subcellularLocation>
        <location evidence="2">Cell membrane</location>
        <topology evidence="2">Multi-pass membrane protein</topology>
    </subcellularLocation>
</comment>
<keyword evidence="6" id="KW-0808">Transferase</keyword>
<evidence type="ECO:0000256" key="12">
    <source>
        <dbReference type="ARBA" id="ARBA00023012"/>
    </source>
</evidence>
<dbReference type="InterPro" id="IPR036890">
    <property type="entry name" value="HATPase_C_sf"/>
</dbReference>
<dbReference type="Pfam" id="PF00672">
    <property type="entry name" value="HAMP"/>
    <property type="match status" value="1"/>
</dbReference>
<evidence type="ECO:0000256" key="9">
    <source>
        <dbReference type="ARBA" id="ARBA00022777"/>
    </source>
</evidence>